<feature type="region of interest" description="Disordered" evidence="3">
    <location>
        <begin position="809"/>
        <end position="1037"/>
    </location>
</feature>
<dbReference type="GO" id="GO:0072583">
    <property type="term" value="P:clathrin-dependent endocytosis"/>
    <property type="evidence" value="ECO:0007669"/>
    <property type="project" value="TreeGrafter"/>
</dbReference>
<dbReference type="PANTHER" id="PTHR23172">
    <property type="entry name" value="AUXILIN/CYCLIN G-ASSOCIATED KINASE-RELATED"/>
    <property type="match status" value="1"/>
</dbReference>
<feature type="compositionally biased region" description="Low complexity" evidence="3">
    <location>
        <begin position="967"/>
        <end position="976"/>
    </location>
</feature>
<dbReference type="InterPro" id="IPR001623">
    <property type="entry name" value="DnaJ_domain"/>
</dbReference>
<feature type="compositionally biased region" description="Basic and acidic residues" evidence="3">
    <location>
        <begin position="532"/>
        <end position="585"/>
    </location>
</feature>
<gene>
    <name evidence="5" type="ORF">RJ641_029010</name>
</gene>
<reference evidence="5 6" key="1">
    <citation type="submission" date="2023-12" db="EMBL/GenBank/DDBJ databases">
        <title>A high-quality genome assembly for Dillenia turbinata (Dilleniales).</title>
        <authorList>
            <person name="Chanderbali A."/>
        </authorList>
    </citation>
    <scope>NUCLEOTIDE SEQUENCE [LARGE SCALE GENOMIC DNA]</scope>
    <source>
        <strain evidence="5">LSX21</strain>
        <tissue evidence="5">Leaf</tissue>
    </source>
</reference>
<evidence type="ECO:0000313" key="6">
    <source>
        <dbReference type="Proteomes" id="UP001370490"/>
    </source>
</evidence>
<feature type="region of interest" description="Disordered" evidence="3">
    <location>
        <begin position="522"/>
        <end position="592"/>
    </location>
</feature>
<feature type="region of interest" description="Disordered" evidence="3">
    <location>
        <begin position="1058"/>
        <end position="1083"/>
    </location>
</feature>
<name>A0AAN8ZFW8_9MAGN</name>
<dbReference type="GO" id="GO:0030276">
    <property type="term" value="F:clathrin binding"/>
    <property type="evidence" value="ECO:0007669"/>
    <property type="project" value="TreeGrafter"/>
</dbReference>
<feature type="region of interest" description="Disordered" evidence="3">
    <location>
        <begin position="269"/>
        <end position="294"/>
    </location>
</feature>
<evidence type="ECO:0000256" key="1">
    <source>
        <dbReference type="ARBA" id="ARBA00023054"/>
    </source>
</evidence>
<dbReference type="FunFam" id="1.10.287.110:FF:000009">
    <property type="entry name" value="Auxilin-related protein 1"/>
    <property type="match status" value="1"/>
</dbReference>
<feature type="compositionally biased region" description="Basic and acidic residues" evidence="3">
    <location>
        <begin position="1058"/>
        <end position="1070"/>
    </location>
</feature>
<evidence type="ECO:0000259" key="4">
    <source>
        <dbReference type="PROSITE" id="PS50076"/>
    </source>
</evidence>
<dbReference type="EMBL" id="JBAMMX010000005">
    <property type="protein sequence ID" value="KAK6939479.1"/>
    <property type="molecule type" value="Genomic_DNA"/>
</dbReference>
<feature type="compositionally biased region" description="Basic and acidic residues" evidence="3">
    <location>
        <begin position="851"/>
        <end position="874"/>
    </location>
</feature>
<dbReference type="GO" id="GO:0005737">
    <property type="term" value="C:cytoplasm"/>
    <property type="evidence" value="ECO:0007669"/>
    <property type="project" value="TreeGrafter"/>
</dbReference>
<evidence type="ECO:0000256" key="2">
    <source>
        <dbReference type="SAM" id="Coils"/>
    </source>
</evidence>
<dbReference type="PROSITE" id="PS50076">
    <property type="entry name" value="DNAJ_2"/>
    <property type="match status" value="1"/>
</dbReference>
<comment type="caution">
    <text evidence="5">The sequence shown here is derived from an EMBL/GenBank/DDBJ whole genome shotgun (WGS) entry which is preliminary data.</text>
</comment>
<dbReference type="GO" id="GO:0031982">
    <property type="term" value="C:vesicle"/>
    <property type="evidence" value="ECO:0007669"/>
    <property type="project" value="TreeGrafter"/>
</dbReference>
<accession>A0AAN8ZFW8</accession>
<feature type="compositionally biased region" description="Polar residues" evidence="3">
    <location>
        <begin position="1146"/>
        <end position="1172"/>
    </location>
</feature>
<proteinExistence type="predicted"/>
<dbReference type="Gene3D" id="1.10.287.110">
    <property type="entry name" value="DnaJ domain"/>
    <property type="match status" value="1"/>
</dbReference>
<evidence type="ECO:0000256" key="3">
    <source>
        <dbReference type="SAM" id="MobiDB-lite"/>
    </source>
</evidence>
<feature type="compositionally biased region" description="Basic and acidic residues" evidence="3">
    <location>
        <begin position="1115"/>
        <end position="1131"/>
    </location>
</feature>
<feature type="domain" description="J" evidence="4">
    <location>
        <begin position="1260"/>
        <end position="1324"/>
    </location>
</feature>
<dbReference type="GO" id="GO:0072318">
    <property type="term" value="P:clathrin coat disassembly"/>
    <property type="evidence" value="ECO:0007669"/>
    <property type="project" value="TreeGrafter"/>
</dbReference>
<feature type="compositionally biased region" description="Basic and acidic residues" evidence="3">
    <location>
        <begin position="981"/>
        <end position="999"/>
    </location>
</feature>
<protein>
    <recommendedName>
        <fullName evidence="4">J domain-containing protein</fullName>
    </recommendedName>
</protein>
<keyword evidence="6" id="KW-1185">Reference proteome</keyword>
<feature type="compositionally biased region" description="Basic and acidic residues" evidence="3">
    <location>
        <begin position="24"/>
        <end position="34"/>
    </location>
</feature>
<dbReference type="Proteomes" id="UP001370490">
    <property type="component" value="Unassembled WGS sequence"/>
</dbReference>
<feature type="compositionally biased region" description="Acidic residues" evidence="3">
    <location>
        <begin position="817"/>
        <end position="829"/>
    </location>
</feature>
<sequence length="1324" mass="149489">MVWCSALSPFCRTPDGVRSSSRGADTKLPKEEKQTSCSEPYYESVQGAKKFNMSYHRATQRSKDGTNGMTYVAQLHCVPGYAQIIDDLTPSQKSGISKPVKPVAQDDFCDRDSSIVRKERDVVLEGMQSLQNVGALKQNPTLNVKFQSKPIQNGSFTNDIYRDAYVAACPGHTSKLSQSTSMPPNLFKKNDEFEPSIALKHKVSRCESHTGVLGDCSPPSLEEEVDSNTVAATSAAALRKAIEEAQARIRVAKQLFAKGGVGFGKSVKSFKSSSRVKGENEAKSASESMIPEEASMQDAERLSTKMHIPAGRGKQNVTKPEQVALDSGEEDTFYEAEEEVGWESHEQEPKSIQADQKQVGSGVLESAEKVHELHKEEFGVASVTVEEANIEKMMQFAERHDHHKEGRATTESLKQGHDFSEKITTIKDVHGFDIERLQNGHEEVEQPEEVNPLITTEGFRVQGKMENISVPAREQQGKWDKIETSTDNDMYDAERSSAAPETMEIEDLDNQKRNELQETKELENTYVPQGWEESHNAERLGGTEEHSNHEVKQKKVHEEEKNGKIPGEIHEREENGRRVKDDCGQKENQNGQEQVCEWLETEEVIEIHWHEVNDGNVEVYLEKEDSGKSSHEENEKRLEEECELEITEKFENVIKEKEKRRSMYYHMEENEKLLEEADDWEESRIKRKSDVIEEIESSGLGQVVPEQDDRNLEAADDAHKQFKCTSTNRTVEACAHDDNSEGMEVTLKENKTEETWWMMGESRVNCESESNDKDLKALDMTYQLDQEERFETYPGGSLWKHDKIEENVEFPTKTNDSDENSEFNSDEAEINAIQKQLYENKKGPSMASDPEIDKQIHEWVEVEDLNRDDTASDQERDEENFISTPAEKKPDQDDSYQEAAQLANPVEEKPETLGGSTQELKTTQHAEAREDTCETSSSEENGSPGESAQELKTTQYAEAKEDTCETSSSGQSGSRGTLENEELKMENFSRRNEAAKQDTSETSSSEESWPRGTLENEELKLEHLSRRNDTVEKERRRERLAVEKVIREARERAFNEARERAEKAAAEKATAEAQQGSLANAREKLEKPFATAKDKTFSERASMGAKLRAERAAVERATAEARQHALEKALMDKSSGASKDSKAGQRFSSDQSYKISSPRRSCTYPDSANNCEVPNAGEGPKVESAENCKARLEKHQRTAERAAKALAEKNMRDLLAQKEQAERNRLAESLDAEVKRWASGKERNLCALLSTLQYILSPNSGWQPISLTDLITADAVKKAYRRATLCVHPDKLQQRGASIQQKYICEKVFDLLKDAWNKFSSEER</sequence>
<feature type="region of interest" description="Disordered" evidence="3">
    <location>
        <begin position="14"/>
        <end position="37"/>
    </location>
</feature>
<organism evidence="5 6">
    <name type="scientific">Dillenia turbinata</name>
    <dbReference type="NCBI Taxonomy" id="194707"/>
    <lineage>
        <taxon>Eukaryota</taxon>
        <taxon>Viridiplantae</taxon>
        <taxon>Streptophyta</taxon>
        <taxon>Embryophyta</taxon>
        <taxon>Tracheophyta</taxon>
        <taxon>Spermatophyta</taxon>
        <taxon>Magnoliopsida</taxon>
        <taxon>eudicotyledons</taxon>
        <taxon>Gunneridae</taxon>
        <taxon>Pentapetalae</taxon>
        <taxon>Dilleniales</taxon>
        <taxon>Dilleniaceae</taxon>
        <taxon>Dillenia</taxon>
    </lineage>
</organism>
<dbReference type="SUPFAM" id="SSF46565">
    <property type="entry name" value="Chaperone J-domain"/>
    <property type="match status" value="1"/>
</dbReference>
<feature type="region of interest" description="Disordered" evidence="3">
    <location>
        <begin position="484"/>
        <end position="510"/>
    </location>
</feature>
<dbReference type="InterPro" id="IPR036869">
    <property type="entry name" value="J_dom_sf"/>
</dbReference>
<keyword evidence="1 2" id="KW-0175">Coiled coil</keyword>
<feature type="compositionally biased region" description="Basic and acidic residues" evidence="3">
    <location>
        <begin position="1180"/>
        <end position="1190"/>
    </location>
</feature>
<dbReference type="PANTHER" id="PTHR23172:SF87">
    <property type="entry name" value="CHAPERONE DNAJ-DOMAIN SUPERFAMILY PROTEIN"/>
    <property type="match status" value="1"/>
</dbReference>
<feature type="compositionally biased region" description="Low complexity" evidence="3">
    <location>
        <begin position="934"/>
        <end position="947"/>
    </location>
</feature>
<feature type="coiled-coil region" evidence="2">
    <location>
        <begin position="621"/>
        <end position="648"/>
    </location>
</feature>
<feature type="compositionally biased region" description="Basic and acidic residues" evidence="3">
    <location>
        <begin position="1017"/>
        <end position="1037"/>
    </location>
</feature>
<evidence type="ECO:0000313" key="5">
    <source>
        <dbReference type="EMBL" id="KAK6939479.1"/>
    </source>
</evidence>
<feature type="region of interest" description="Disordered" evidence="3">
    <location>
        <begin position="1115"/>
        <end position="1190"/>
    </location>
</feature>
<feature type="compositionally biased region" description="Basic and acidic residues" evidence="3">
    <location>
        <begin position="922"/>
        <end position="932"/>
    </location>
</feature>